<evidence type="ECO:0000313" key="3">
    <source>
        <dbReference type="Proteomes" id="UP001470230"/>
    </source>
</evidence>
<sequence>MDIYKEQQSNDESQTDKYKMHTDDEDNKINLVNIDFWQNKFKLITQKVNEPEINISSVEQALSDFRKSINQKNYPPIEFVIDSINFFFSFLQEPWQCSLKVICVAIIDCFVTYLKVPFIDLVAPNLINTLLSIFFDNSIQEDPYFLIFTYNITKVFKTSSVFSQEFAYTLYQSKFLSDFVIYFIVNYDLETIGALNLPDSASISLYTTFINIIQIFIAWIKLTDIIQDDAVEYLIKLFIEMFKLNNEKIDNVICKELMYIYDKRKKIPLILLETGFFQVVWNAIASQIPIDKGMDFLSNGLIKENSIQQEICNIIDIQIVFNISKKYFGLSKIAHQQKKEELEIILEASIVLIANFLSFKKQLPESVPINGILAFIQDVFKYSNYSVKNCASFLMLELLSTNDYMRIDSIYPNEFLVLFFDTISSGNDEVIEKGIDVFESFLSKALKCNFDIYQSEFYANFIKDFLENALNMVQFAVKAEFLLRKYYYNDDV</sequence>
<proteinExistence type="predicted"/>
<reference evidence="2 3" key="1">
    <citation type="submission" date="2024-04" db="EMBL/GenBank/DDBJ databases">
        <title>Tritrichomonas musculus Genome.</title>
        <authorList>
            <person name="Alves-Ferreira E."/>
            <person name="Grigg M."/>
            <person name="Lorenzi H."/>
            <person name="Galac M."/>
        </authorList>
    </citation>
    <scope>NUCLEOTIDE SEQUENCE [LARGE SCALE GENOMIC DNA]</scope>
    <source>
        <strain evidence="2 3">EAF2021</strain>
    </source>
</reference>
<dbReference type="Proteomes" id="UP001470230">
    <property type="component" value="Unassembled WGS sequence"/>
</dbReference>
<feature type="region of interest" description="Disordered" evidence="1">
    <location>
        <begin position="1"/>
        <end position="20"/>
    </location>
</feature>
<feature type="compositionally biased region" description="Polar residues" evidence="1">
    <location>
        <begin position="1"/>
        <end position="12"/>
    </location>
</feature>
<dbReference type="InterPro" id="IPR016024">
    <property type="entry name" value="ARM-type_fold"/>
</dbReference>
<comment type="caution">
    <text evidence="2">The sequence shown here is derived from an EMBL/GenBank/DDBJ whole genome shotgun (WGS) entry which is preliminary data.</text>
</comment>
<organism evidence="2 3">
    <name type="scientific">Tritrichomonas musculus</name>
    <dbReference type="NCBI Taxonomy" id="1915356"/>
    <lineage>
        <taxon>Eukaryota</taxon>
        <taxon>Metamonada</taxon>
        <taxon>Parabasalia</taxon>
        <taxon>Tritrichomonadida</taxon>
        <taxon>Tritrichomonadidae</taxon>
        <taxon>Tritrichomonas</taxon>
    </lineage>
</organism>
<evidence type="ECO:0000256" key="1">
    <source>
        <dbReference type="SAM" id="MobiDB-lite"/>
    </source>
</evidence>
<protein>
    <submittedName>
        <fullName evidence="2">Uncharacterized protein</fullName>
    </submittedName>
</protein>
<dbReference type="SUPFAM" id="SSF48371">
    <property type="entry name" value="ARM repeat"/>
    <property type="match status" value="1"/>
</dbReference>
<name>A0ABR2KI83_9EUKA</name>
<dbReference type="EMBL" id="JAPFFF010000004">
    <property type="protein sequence ID" value="KAK8890816.1"/>
    <property type="molecule type" value="Genomic_DNA"/>
</dbReference>
<accession>A0ABR2KI83</accession>
<keyword evidence="3" id="KW-1185">Reference proteome</keyword>
<evidence type="ECO:0000313" key="2">
    <source>
        <dbReference type="EMBL" id="KAK8890816.1"/>
    </source>
</evidence>
<gene>
    <name evidence="2" type="ORF">M9Y10_028015</name>
</gene>